<proteinExistence type="inferred from homology"/>
<gene>
    <name evidence="7" type="ORF">HK097_009102</name>
</gene>
<comment type="caution">
    <text evidence="7">The sequence shown here is derived from an EMBL/GenBank/DDBJ whole genome shotgun (WGS) entry which is preliminary data.</text>
</comment>
<dbReference type="PANTHER" id="PTHR40079">
    <property type="entry name" value="MANNAN ENDO-1,4-BETA-MANNOSIDASE E-RELATED"/>
    <property type="match status" value="1"/>
</dbReference>
<dbReference type="SUPFAM" id="SSF51445">
    <property type="entry name" value="(Trans)glycosidases"/>
    <property type="match status" value="1"/>
</dbReference>
<feature type="active site" description="Nucleophile" evidence="4">
    <location>
        <position position="290"/>
    </location>
</feature>
<dbReference type="InterPro" id="IPR000805">
    <property type="entry name" value="Glyco_hydro_26"/>
</dbReference>
<keyword evidence="5" id="KW-0732">Signal</keyword>
<dbReference type="Gene3D" id="3.20.20.80">
    <property type="entry name" value="Glycosidases"/>
    <property type="match status" value="1"/>
</dbReference>
<evidence type="ECO:0000259" key="6">
    <source>
        <dbReference type="PROSITE" id="PS51764"/>
    </source>
</evidence>
<evidence type="ECO:0000313" key="8">
    <source>
        <dbReference type="Proteomes" id="UP001212841"/>
    </source>
</evidence>
<evidence type="ECO:0000313" key="7">
    <source>
        <dbReference type="EMBL" id="KAJ3049910.1"/>
    </source>
</evidence>
<feature type="active site" description="Proton donor" evidence="4">
    <location>
        <position position="128"/>
    </location>
</feature>
<evidence type="ECO:0000256" key="4">
    <source>
        <dbReference type="PROSITE-ProRule" id="PRU01100"/>
    </source>
</evidence>
<feature type="signal peptide" evidence="5">
    <location>
        <begin position="1"/>
        <end position="18"/>
    </location>
</feature>
<dbReference type="EMBL" id="JADGJD010000578">
    <property type="protein sequence ID" value="KAJ3049910.1"/>
    <property type="molecule type" value="Genomic_DNA"/>
</dbReference>
<keyword evidence="2 4" id="KW-0378">Hydrolase</keyword>
<name>A0AAD5SBL4_9FUNG</name>
<dbReference type="PROSITE" id="PS51764">
    <property type="entry name" value="GH26"/>
    <property type="match status" value="1"/>
</dbReference>
<feature type="domain" description="GH26" evidence="6">
    <location>
        <begin position="11"/>
        <end position="381"/>
    </location>
</feature>
<protein>
    <recommendedName>
        <fullName evidence="6">GH26 domain-containing protein</fullName>
    </recommendedName>
</protein>
<comment type="similarity">
    <text evidence="1 4">Belongs to the glycosyl hydrolase 26 family.</text>
</comment>
<dbReference type="InterPro" id="IPR017853">
    <property type="entry name" value="GH"/>
</dbReference>
<dbReference type="GO" id="GO:0016985">
    <property type="term" value="F:mannan endo-1,4-beta-mannosidase activity"/>
    <property type="evidence" value="ECO:0007669"/>
    <property type="project" value="InterPro"/>
</dbReference>
<dbReference type="InterPro" id="IPR022790">
    <property type="entry name" value="GH26_dom"/>
</dbReference>
<keyword evidence="8" id="KW-1185">Reference proteome</keyword>
<evidence type="ECO:0000256" key="5">
    <source>
        <dbReference type="SAM" id="SignalP"/>
    </source>
</evidence>
<accession>A0AAD5SBL4</accession>
<feature type="chain" id="PRO_5042210969" description="GH26 domain-containing protein" evidence="5">
    <location>
        <begin position="19"/>
        <end position="446"/>
    </location>
</feature>
<sequence length="446" mass="48957">MKPTTLTALLATAASVLAQVPLEPPNGKILFGPWYDRLHGDTPSLITQRLGHAPSMFQSDINMTDTLQMPTEFIRQVDDTHTDTILYLTVYPIMGFDAVNDNAIRDLAGVVADQTKKGRRVFMRYASEMNGGWFRYGQQPTKFLASWKKVTDIVRAAVTDKHLFAVVWAPNASNGYPFAGGEYSVHNTSADWSILDTNGDGLLTADDDPYSPYYPGDDYVDWVGFSAYHYGSVWPWEQNVLPVPGQIEFMLTGTGKWGNFSMYHMFCEDGSGGGVQPPVSNGGKPFMITETGGTYHMYINGKTGPAPDGVGRVALKQAWWKQFLNKTFIAKFPKYKAISTFEFQKYEETTLRDFTTLGPHNGTYDPFTTKSDQDQPVLEAFKKDVATYDFIIWANVSGQTGGNAGGGGDSKTGTDRSTSAGERSLVGWATILGVAVGGLVSALTMF</sequence>
<dbReference type="GO" id="GO:0006080">
    <property type="term" value="P:substituted mannan metabolic process"/>
    <property type="evidence" value="ECO:0007669"/>
    <property type="project" value="InterPro"/>
</dbReference>
<dbReference type="PANTHER" id="PTHR40079:SF4">
    <property type="entry name" value="GH26 DOMAIN-CONTAINING PROTEIN-RELATED"/>
    <property type="match status" value="1"/>
</dbReference>
<organism evidence="7 8">
    <name type="scientific">Rhizophlyctis rosea</name>
    <dbReference type="NCBI Taxonomy" id="64517"/>
    <lineage>
        <taxon>Eukaryota</taxon>
        <taxon>Fungi</taxon>
        <taxon>Fungi incertae sedis</taxon>
        <taxon>Chytridiomycota</taxon>
        <taxon>Chytridiomycota incertae sedis</taxon>
        <taxon>Chytridiomycetes</taxon>
        <taxon>Rhizophlyctidales</taxon>
        <taxon>Rhizophlyctidaceae</taxon>
        <taxon>Rhizophlyctis</taxon>
    </lineage>
</organism>
<dbReference type="AlphaFoldDB" id="A0AAD5SBL4"/>
<keyword evidence="3 4" id="KW-0326">Glycosidase</keyword>
<evidence type="ECO:0000256" key="3">
    <source>
        <dbReference type="ARBA" id="ARBA00023295"/>
    </source>
</evidence>
<evidence type="ECO:0000256" key="1">
    <source>
        <dbReference type="ARBA" id="ARBA00007754"/>
    </source>
</evidence>
<reference evidence="7" key="1">
    <citation type="submission" date="2020-05" db="EMBL/GenBank/DDBJ databases">
        <title>Phylogenomic resolution of chytrid fungi.</title>
        <authorList>
            <person name="Stajich J.E."/>
            <person name="Amses K."/>
            <person name="Simmons R."/>
            <person name="Seto K."/>
            <person name="Myers J."/>
            <person name="Bonds A."/>
            <person name="Quandt C.A."/>
            <person name="Barry K."/>
            <person name="Liu P."/>
            <person name="Grigoriev I."/>
            <person name="Longcore J.E."/>
            <person name="James T.Y."/>
        </authorList>
    </citation>
    <scope>NUCLEOTIDE SEQUENCE</scope>
    <source>
        <strain evidence="7">JEL0318</strain>
    </source>
</reference>
<evidence type="ECO:0000256" key="2">
    <source>
        <dbReference type="ARBA" id="ARBA00022801"/>
    </source>
</evidence>
<dbReference type="Proteomes" id="UP001212841">
    <property type="component" value="Unassembled WGS sequence"/>
</dbReference>